<evidence type="ECO:0000259" key="6">
    <source>
        <dbReference type="PROSITE" id="PS50112"/>
    </source>
</evidence>
<dbReference type="InterPro" id="IPR000014">
    <property type="entry name" value="PAS"/>
</dbReference>
<feature type="domain" description="4Fe-4S ferredoxin-type" evidence="7">
    <location>
        <begin position="2"/>
        <end position="30"/>
    </location>
</feature>
<protein>
    <submittedName>
        <fullName evidence="9">PAS domain S-box-containing protein</fullName>
    </submittedName>
</protein>
<dbReference type="CDD" id="cd00130">
    <property type="entry name" value="PAS"/>
    <property type="match status" value="1"/>
</dbReference>
<gene>
    <name evidence="9" type="ORF">HNQ80_002971</name>
</gene>
<dbReference type="PANTHER" id="PTHR11615">
    <property type="entry name" value="NITRATE, FORMATE, IRON DEHYDROGENASE"/>
    <property type="match status" value="1"/>
</dbReference>
<dbReference type="InterPro" id="IPR017896">
    <property type="entry name" value="4Fe4S_Fe-S-bd"/>
</dbReference>
<dbReference type="SUPFAM" id="SSF54862">
    <property type="entry name" value="4Fe-4S ferredoxins"/>
    <property type="match status" value="1"/>
</dbReference>
<keyword evidence="5" id="KW-0175">Coiled coil</keyword>
<keyword evidence="3" id="KW-0408">Iron</keyword>
<feature type="domain" description="4Fe-4S ferredoxin-type" evidence="7">
    <location>
        <begin position="31"/>
        <end position="60"/>
    </location>
</feature>
<dbReference type="Gene3D" id="3.40.950.10">
    <property type="entry name" value="Fe-only Hydrogenase (Larger Subunit), Chain L, domain 3"/>
    <property type="match status" value="1"/>
</dbReference>
<sequence>MSLLNFSKANCKNCYKCLRSCPVKAIKIKNEQAEIVEERCIGCGQCLIICPQDARNIKSDLEEVKKAIREKRKVIASIAPSFPGAFDMKDPRQIVTALKRIGFYGVEETAIGAEIVADRYDEIVENEKYENLITTCCPSTNYLIDRYFPDLTQYLIPIVSPMLAHGKLLKSIHGRDSYVVFIGPCTAKKIEALSFQHKGTIDGVLTFEELSKWLVEERVNLEELEPSSFLKRTYRRGRAFPLGGGVISSFGKGENGRKYERMRVDGIEECMGIFQSIKEGNIHGVCVEANICRGGCISGPGMPKSQNDFFKRQKKIKAYVNNQWEDPENSEECILPEMNLSKLFVGRPIEKDIASEEELRKILRKIGKFKPSDELNCGGCGYNTCREKAQAVFEGMAELNMCLPNMRSKAESLTNVIFENSPNVIMVVDDKLQIKEFNPTAEKIFGVRTEEIKEKPIGIIMDDQHFQKVKEDKTPLFGQKIYYDEYDVVLLQSIVYVENQNVMLAIMTNISKEEKQRKELKRVKENALNAAQKVIEKQMRVAQEIASLLGETTAETKVTLTKLKEIAIDETGDGE</sequence>
<dbReference type="Pfam" id="PF04060">
    <property type="entry name" value="FeS"/>
    <property type="match status" value="1"/>
</dbReference>
<dbReference type="InterPro" id="IPR007202">
    <property type="entry name" value="4Fe-4S_dom"/>
</dbReference>
<evidence type="ECO:0000259" key="7">
    <source>
        <dbReference type="PROSITE" id="PS51379"/>
    </source>
</evidence>
<dbReference type="PROSITE" id="PS50112">
    <property type="entry name" value="PAS"/>
    <property type="match status" value="1"/>
</dbReference>
<dbReference type="InterPro" id="IPR004108">
    <property type="entry name" value="Fe_hydrogenase_lsu_C"/>
</dbReference>
<dbReference type="SUPFAM" id="SSF55785">
    <property type="entry name" value="PYP-like sensor domain (PAS domain)"/>
    <property type="match status" value="1"/>
</dbReference>
<evidence type="ECO:0000313" key="9">
    <source>
        <dbReference type="EMBL" id="MBB6216866.1"/>
    </source>
</evidence>
<dbReference type="Pfam" id="PF13237">
    <property type="entry name" value="Fer4_10"/>
    <property type="match status" value="1"/>
</dbReference>
<dbReference type="AlphaFoldDB" id="A0A841KTE9"/>
<keyword evidence="2" id="KW-0479">Metal-binding</keyword>
<dbReference type="SMART" id="SM00091">
    <property type="entry name" value="PAS"/>
    <property type="match status" value="1"/>
</dbReference>
<keyword evidence="10" id="KW-1185">Reference proteome</keyword>
<dbReference type="Gene3D" id="1.10.15.40">
    <property type="entry name" value="Electron transport complex subunit B, putative Fe-S cluster"/>
    <property type="match status" value="1"/>
</dbReference>
<keyword evidence="1" id="KW-0004">4Fe-4S</keyword>
<dbReference type="NCBIfam" id="TIGR00229">
    <property type="entry name" value="sensory_box"/>
    <property type="match status" value="1"/>
</dbReference>
<proteinExistence type="predicted"/>
<feature type="domain" description="4Fe-4S" evidence="8">
    <location>
        <begin position="357"/>
        <end position="419"/>
    </location>
</feature>
<reference evidence="9 10" key="1">
    <citation type="submission" date="2020-08" db="EMBL/GenBank/DDBJ databases">
        <title>Genomic Encyclopedia of Type Strains, Phase IV (KMG-IV): sequencing the most valuable type-strain genomes for metagenomic binning, comparative biology and taxonomic classification.</title>
        <authorList>
            <person name="Goeker M."/>
        </authorList>
    </citation>
    <scope>NUCLEOTIDE SEQUENCE [LARGE SCALE GENOMIC DNA]</scope>
    <source>
        <strain evidence="9 10">DSM 103526</strain>
    </source>
</reference>
<dbReference type="Proteomes" id="UP000579281">
    <property type="component" value="Unassembled WGS sequence"/>
</dbReference>
<dbReference type="EMBL" id="JACHEN010000018">
    <property type="protein sequence ID" value="MBB6216866.1"/>
    <property type="molecule type" value="Genomic_DNA"/>
</dbReference>
<dbReference type="PROSITE" id="PS51379">
    <property type="entry name" value="4FE4S_FER_2"/>
    <property type="match status" value="2"/>
</dbReference>
<dbReference type="SUPFAM" id="SSF53920">
    <property type="entry name" value="Fe-only hydrogenase"/>
    <property type="match status" value="1"/>
</dbReference>
<dbReference type="InterPro" id="IPR035965">
    <property type="entry name" value="PAS-like_dom_sf"/>
</dbReference>
<evidence type="ECO:0000256" key="3">
    <source>
        <dbReference type="ARBA" id="ARBA00023004"/>
    </source>
</evidence>
<dbReference type="GO" id="GO:0046872">
    <property type="term" value="F:metal ion binding"/>
    <property type="evidence" value="ECO:0007669"/>
    <property type="project" value="UniProtKB-KW"/>
</dbReference>
<feature type="domain" description="PAS" evidence="6">
    <location>
        <begin position="410"/>
        <end position="452"/>
    </location>
</feature>
<dbReference type="InterPro" id="IPR050340">
    <property type="entry name" value="Cytosolic_Fe-S_CAF"/>
</dbReference>
<dbReference type="PROSITE" id="PS00198">
    <property type="entry name" value="4FE4S_FER_1"/>
    <property type="match status" value="1"/>
</dbReference>
<dbReference type="Pfam" id="PF02906">
    <property type="entry name" value="Fe_hyd_lg_C"/>
    <property type="match status" value="1"/>
</dbReference>
<dbReference type="RefSeq" id="WP_184311388.1">
    <property type="nucleotide sequence ID" value="NZ_JACHEN010000018.1"/>
</dbReference>
<dbReference type="Pfam" id="PF13188">
    <property type="entry name" value="PAS_8"/>
    <property type="match status" value="1"/>
</dbReference>
<evidence type="ECO:0000256" key="2">
    <source>
        <dbReference type="ARBA" id="ARBA00022723"/>
    </source>
</evidence>
<evidence type="ECO:0000259" key="8">
    <source>
        <dbReference type="PROSITE" id="PS51656"/>
    </source>
</evidence>
<evidence type="ECO:0000256" key="5">
    <source>
        <dbReference type="SAM" id="Coils"/>
    </source>
</evidence>
<dbReference type="GO" id="GO:0051539">
    <property type="term" value="F:4 iron, 4 sulfur cluster binding"/>
    <property type="evidence" value="ECO:0007669"/>
    <property type="project" value="UniProtKB-KW"/>
</dbReference>
<evidence type="ECO:0000313" key="10">
    <source>
        <dbReference type="Proteomes" id="UP000579281"/>
    </source>
</evidence>
<keyword evidence="4" id="KW-0411">Iron-sulfur</keyword>
<organism evidence="9 10">
    <name type="scientific">Anaerosolibacter carboniphilus</name>
    <dbReference type="NCBI Taxonomy" id="1417629"/>
    <lineage>
        <taxon>Bacteria</taxon>
        <taxon>Bacillati</taxon>
        <taxon>Bacillota</taxon>
        <taxon>Clostridia</taxon>
        <taxon>Peptostreptococcales</taxon>
        <taxon>Thermotaleaceae</taxon>
        <taxon>Anaerosolibacter</taxon>
    </lineage>
</organism>
<accession>A0A841KTE9</accession>
<dbReference type="InterPro" id="IPR017900">
    <property type="entry name" value="4Fe4S_Fe_S_CS"/>
</dbReference>
<dbReference type="Gene3D" id="3.30.450.20">
    <property type="entry name" value="PAS domain"/>
    <property type="match status" value="1"/>
</dbReference>
<dbReference type="Gene3D" id="3.30.70.20">
    <property type="match status" value="1"/>
</dbReference>
<name>A0A841KTE9_9FIRM</name>
<evidence type="ECO:0000256" key="4">
    <source>
        <dbReference type="ARBA" id="ARBA00023014"/>
    </source>
</evidence>
<feature type="coiled-coil region" evidence="5">
    <location>
        <begin position="510"/>
        <end position="537"/>
    </location>
</feature>
<comment type="caution">
    <text evidence="9">The sequence shown here is derived from an EMBL/GenBank/DDBJ whole genome shotgun (WGS) entry which is preliminary data.</text>
</comment>
<dbReference type="InterPro" id="IPR009016">
    <property type="entry name" value="Fe_hydrogenase"/>
</dbReference>
<dbReference type="PROSITE" id="PS51656">
    <property type="entry name" value="4FE4S"/>
    <property type="match status" value="1"/>
</dbReference>
<evidence type="ECO:0000256" key="1">
    <source>
        <dbReference type="ARBA" id="ARBA00022485"/>
    </source>
</evidence>